<reference evidence="4" key="2">
    <citation type="submission" date="2009-11" db="EMBL/GenBank/DDBJ databases">
        <title>The Genome Sequence of Allomyces macrogynus strain ATCC 38327.</title>
        <authorList>
            <consortium name="The Broad Institute Genome Sequencing Platform"/>
            <person name="Russ C."/>
            <person name="Cuomo C."/>
            <person name="Shea T."/>
            <person name="Young S.K."/>
            <person name="Zeng Q."/>
            <person name="Koehrsen M."/>
            <person name="Haas B."/>
            <person name="Borodovsky M."/>
            <person name="Guigo R."/>
            <person name="Alvarado L."/>
            <person name="Berlin A."/>
            <person name="Borenstein D."/>
            <person name="Chen Z."/>
            <person name="Engels R."/>
            <person name="Freedman E."/>
            <person name="Gellesch M."/>
            <person name="Goldberg J."/>
            <person name="Griggs A."/>
            <person name="Gujja S."/>
            <person name="Heiman D."/>
            <person name="Hepburn T."/>
            <person name="Howarth C."/>
            <person name="Jen D."/>
            <person name="Larson L."/>
            <person name="Lewis B."/>
            <person name="Mehta T."/>
            <person name="Park D."/>
            <person name="Pearson M."/>
            <person name="Roberts A."/>
            <person name="Saif S."/>
            <person name="Shenoy N."/>
            <person name="Sisk P."/>
            <person name="Stolte C."/>
            <person name="Sykes S."/>
            <person name="Walk T."/>
            <person name="White J."/>
            <person name="Yandava C."/>
            <person name="Burger G."/>
            <person name="Gray M.W."/>
            <person name="Holland P.W.H."/>
            <person name="King N."/>
            <person name="Lang F.B.F."/>
            <person name="Roger A.J."/>
            <person name="Ruiz-Trillo I."/>
            <person name="Lander E."/>
            <person name="Nusbaum C."/>
        </authorList>
    </citation>
    <scope>NUCLEOTIDE SEQUENCE [LARGE SCALE GENOMIC DNA]</scope>
    <source>
        <strain evidence="4">ATCC 38327</strain>
    </source>
</reference>
<dbReference type="EMBL" id="GG745367">
    <property type="protein sequence ID" value="KNE70729.1"/>
    <property type="molecule type" value="Genomic_DNA"/>
</dbReference>
<protein>
    <submittedName>
        <fullName evidence="3">Uncharacterized protein</fullName>
    </submittedName>
</protein>
<sequence>MFFPTIATAFLTLTLLVDKVLPEFGVFRILPNSSLASSALSLLSITVGTIIQELHARNSLRILIRGAHEDALIMHAAFAAWADGVPAMVERLGNELTNKKRGGGIKRVGGYRLALMASAVFTWAVCFLWTTFSALMAWEGTREVRYTRHLNIPSVKSENPFAWNECTDALMAGNVSFMFDSGPQDAVATLLQEVYQAAILDTEKAIRNASFTYLDDFSELYLNGHRYMVMLPATRADYYTYNASVVAMNVTCAVKPDTTSGSLESGTFDYHQIQTKLGTLPKGYELVYNDTEVFLRGYNLLGVPTPETLATVRARPSSLTRPGCYRGLCQAFRQDTLVGVACAAHAVLVDVTVTKGIPPDVLESIAYDPTKDWSNVERVSVAVRNPDLTPMPLVTKTMKSILTGWTTASQWSWMSRALSVLFDANEYLLTATDAFVAHDFSVLLAYMGLGLMNHPFRFEIDLVTTPGTTGCLLANGTQASSITVATPNVRYVMDKVVVKRYLQQTMYSHVVVAIAVVMGTMTLILWIPVMQRDVTGVRTLLKFVRDARKRSVMPWDARKKRNDLHDEEKEAVLDDEGGHKAVRRSQTAWRNLPANEGDQMRVGVAAGMHSLEPTLKLMLHLTHDARVRHARRMRKAGNAPPVSPGHDGAEILAQVSRELHVQLQPLPPPPIPLSVMEEEPEERDAKIAAIRAAAMHRPMFVLAERDDEDESSDEDEARSAKKAMKKPALASAGKKAESAEKTAQVTVKSPTAPAKAAVAKAQPALFQVADLDDIDDVDVDEDDEDMPERGRAGRRNRDK</sequence>
<feature type="compositionally biased region" description="Basic and acidic residues" evidence="1">
    <location>
        <begin position="787"/>
        <end position="799"/>
    </location>
</feature>
<keyword evidence="2" id="KW-1133">Transmembrane helix</keyword>
<feature type="region of interest" description="Disordered" evidence="1">
    <location>
        <begin position="703"/>
        <end position="757"/>
    </location>
</feature>
<evidence type="ECO:0000313" key="3">
    <source>
        <dbReference type="EMBL" id="KNE70729.1"/>
    </source>
</evidence>
<organism evidence="3 4">
    <name type="scientific">Allomyces macrogynus (strain ATCC 38327)</name>
    <name type="common">Allomyces javanicus var. macrogynus</name>
    <dbReference type="NCBI Taxonomy" id="578462"/>
    <lineage>
        <taxon>Eukaryota</taxon>
        <taxon>Fungi</taxon>
        <taxon>Fungi incertae sedis</taxon>
        <taxon>Blastocladiomycota</taxon>
        <taxon>Blastocladiomycetes</taxon>
        <taxon>Blastocladiales</taxon>
        <taxon>Blastocladiaceae</taxon>
        <taxon>Allomyces</taxon>
    </lineage>
</organism>
<feature type="compositionally biased region" description="Low complexity" evidence="1">
    <location>
        <begin position="748"/>
        <end position="757"/>
    </location>
</feature>
<evidence type="ECO:0000256" key="1">
    <source>
        <dbReference type="SAM" id="MobiDB-lite"/>
    </source>
</evidence>
<feature type="region of interest" description="Disordered" evidence="1">
    <location>
        <begin position="769"/>
        <end position="799"/>
    </location>
</feature>
<accession>A0A0L0T837</accession>
<name>A0A0L0T837_ALLM3</name>
<dbReference type="AlphaFoldDB" id="A0A0L0T837"/>
<dbReference type="OrthoDB" id="5559364at2759"/>
<keyword evidence="2" id="KW-0472">Membrane</keyword>
<dbReference type="Proteomes" id="UP000054350">
    <property type="component" value="Unassembled WGS sequence"/>
</dbReference>
<feature type="compositionally biased region" description="Acidic residues" evidence="1">
    <location>
        <begin position="770"/>
        <end position="786"/>
    </location>
</feature>
<feature type="transmembrane region" description="Helical" evidence="2">
    <location>
        <begin position="109"/>
        <end position="138"/>
    </location>
</feature>
<dbReference type="VEuPathDB" id="FungiDB:AMAG_15480"/>
<evidence type="ECO:0000256" key="2">
    <source>
        <dbReference type="SAM" id="Phobius"/>
    </source>
</evidence>
<evidence type="ECO:0000313" key="4">
    <source>
        <dbReference type="Proteomes" id="UP000054350"/>
    </source>
</evidence>
<keyword evidence="4" id="KW-1185">Reference proteome</keyword>
<gene>
    <name evidence="3" type="ORF">AMAG_15480</name>
</gene>
<reference evidence="3 4" key="1">
    <citation type="submission" date="2009-11" db="EMBL/GenBank/DDBJ databases">
        <title>Annotation of Allomyces macrogynus ATCC 38327.</title>
        <authorList>
            <consortium name="The Broad Institute Genome Sequencing Platform"/>
            <person name="Russ C."/>
            <person name="Cuomo C."/>
            <person name="Burger G."/>
            <person name="Gray M.W."/>
            <person name="Holland P.W.H."/>
            <person name="King N."/>
            <person name="Lang F.B.F."/>
            <person name="Roger A.J."/>
            <person name="Ruiz-Trillo I."/>
            <person name="Young S.K."/>
            <person name="Zeng Q."/>
            <person name="Gargeya S."/>
            <person name="Fitzgerald M."/>
            <person name="Haas B."/>
            <person name="Abouelleil A."/>
            <person name="Alvarado L."/>
            <person name="Arachchi H.M."/>
            <person name="Berlin A."/>
            <person name="Chapman S.B."/>
            <person name="Gearin G."/>
            <person name="Goldberg J."/>
            <person name="Griggs A."/>
            <person name="Gujja S."/>
            <person name="Hansen M."/>
            <person name="Heiman D."/>
            <person name="Howarth C."/>
            <person name="Larimer J."/>
            <person name="Lui A."/>
            <person name="MacDonald P.J.P."/>
            <person name="McCowen C."/>
            <person name="Montmayeur A."/>
            <person name="Murphy C."/>
            <person name="Neiman D."/>
            <person name="Pearson M."/>
            <person name="Priest M."/>
            <person name="Roberts A."/>
            <person name="Saif S."/>
            <person name="Shea T."/>
            <person name="Sisk P."/>
            <person name="Stolte C."/>
            <person name="Sykes S."/>
            <person name="Wortman J."/>
            <person name="Nusbaum C."/>
            <person name="Birren B."/>
        </authorList>
    </citation>
    <scope>NUCLEOTIDE SEQUENCE [LARGE SCALE GENOMIC DNA]</scope>
    <source>
        <strain evidence="3 4">ATCC 38327</strain>
    </source>
</reference>
<feature type="compositionally biased region" description="Acidic residues" evidence="1">
    <location>
        <begin position="705"/>
        <end position="716"/>
    </location>
</feature>
<feature type="transmembrane region" description="Helical" evidence="2">
    <location>
        <begin position="509"/>
        <end position="529"/>
    </location>
</feature>
<keyword evidence="2" id="KW-0812">Transmembrane</keyword>
<proteinExistence type="predicted"/>